<dbReference type="CDD" id="cd02932">
    <property type="entry name" value="OYE_YqiM_FMN"/>
    <property type="match status" value="1"/>
</dbReference>
<dbReference type="RefSeq" id="WP_354440771.1">
    <property type="nucleotide sequence ID" value="NZ_JBEPSH010000001.1"/>
</dbReference>
<organism evidence="8 9">
    <name type="scientific">Ottowia thiooxydans</name>
    <dbReference type="NCBI Taxonomy" id="219182"/>
    <lineage>
        <taxon>Bacteria</taxon>
        <taxon>Pseudomonadati</taxon>
        <taxon>Pseudomonadota</taxon>
        <taxon>Betaproteobacteria</taxon>
        <taxon>Burkholderiales</taxon>
        <taxon>Comamonadaceae</taxon>
        <taxon>Ottowia</taxon>
    </lineage>
</organism>
<dbReference type="SUPFAM" id="SSF51395">
    <property type="entry name" value="FMN-linked oxidoreductases"/>
    <property type="match status" value="1"/>
</dbReference>
<keyword evidence="3" id="KW-0288">FMN</keyword>
<protein>
    <submittedName>
        <fullName evidence="8">2,4-dienoyl-CoA reductase-like NADH-dependent reductase (Old Yellow Enzyme family)</fullName>
    </submittedName>
</protein>
<dbReference type="InterPro" id="IPR001155">
    <property type="entry name" value="OxRdtase_FMN_N"/>
</dbReference>
<dbReference type="PANTHER" id="PTHR43303">
    <property type="entry name" value="NADPH DEHYDROGENASE C23G7.10C-RELATED"/>
    <property type="match status" value="1"/>
</dbReference>
<gene>
    <name evidence="8" type="ORF">ABIE13_000468</name>
</gene>
<evidence type="ECO:0000256" key="3">
    <source>
        <dbReference type="ARBA" id="ARBA00022643"/>
    </source>
</evidence>
<dbReference type="Proteomes" id="UP001549320">
    <property type="component" value="Unassembled WGS sequence"/>
</dbReference>
<reference evidence="8 9" key="1">
    <citation type="submission" date="2024-06" db="EMBL/GenBank/DDBJ databases">
        <title>Sorghum-associated microbial communities from plants grown in Nebraska, USA.</title>
        <authorList>
            <person name="Schachtman D."/>
        </authorList>
    </citation>
    <scope>NUCLEOTIDE SEQUENCE [LARGE SCALE GENOMIC DNA]</scope>
    <source>
        <strain evidence="8 9">2709</strain>
    </source>
</reference>
<accession>A0ABV2Q2X7</accession>
<evidence type="ECO:0000256" key="2">
    <source>
        <dbReference type="ARBA" id="ARBA00022630"/>
    </source>
</evidence>
<evidence type="ECO:0000256" key="4">
    <source>
        <dbReference type="ARBA" id="ARBA00022857"/>
    </source>
</evidence>
<evidence type="ECO:0000259" key="7">
    <source>
        <dbReference type="Pfam" id="PF00724"/>
    </source>
</evidence>
<evidence type="ECO:0000313" key="9">
    <source>
        <dbReference type="Proteomes" id="UP001549320"/>
    </source>
</evidence>
<feature type="region of interest" description="Disordered" evidence="6">
    <location>
        <begin position="109"/>
        <end position="134"/>
    </location>
</feature>
<dbReference type="PANTHER" id="PTHR43303:SF4">
    <property type="entry name" value="NADPH DEHYDROGENASE C23G7.10C-RELATED"/>
    <property type="match status" value="1"/>
</dbReference>
<keyword evidence="5" id="KW-0560">Oxidoreductase</keyword>
<sequence>MSSALFQPLTLRGLTLPNRIVVSPMCQYSAVDGSATDWHILHLGQYVVSGAGLVMIEATGVEPAGRITAECLGLWSDENEAALARVIRTIRPYASMPIGIQLSHAGRKASVRRPGQGRGPLPREEGGWQTYGPTAQPFDKGWEAPLALDREGMDRVVCAFAQAAQRADRAGLDLLEIHAAHGYLLSAFLSPLGNVRTDEYGGSQCNRMRFPLEVFDAVRAVWPSQKPLGMRFNGTDWLPEGLQGDDAVAFARELKARGCDYMDLSSGGSAPAEIPLAPGYQVPYAAQVRREVDVPTMCVGLIRDPLHAQAIVADGEADLVALGRGMLNDPRWAWHAAEALGAKTQVPHQYMRGETRAGLPSQDTIVRGT</sequence>
<evidence type="ECO:0000256" key="1">
    <source>
        <dbReference type="ARBA" id="ARBA00001917"/>
    </source>
</evidence>
<dbReference type="InterPro" id="IPR044152">
    <property type="entry name" value="YqjM-like"/>
</dbReference>
<dbReference type="Pfam" id="PF00724">
    <property type="entry name" value="Oxidored_FMN"/>
    <property type="match status" value="1"/>
</dbReference>
<evidence type="ECO:0000256" key="5">
    <source>
        <dbReference type="ARBA" id="ARBA00023002"/>
    </source>
</evidence>
<comment type="caution">
    <text evidence="8">The sequence shown here is derived from an EMBL/GenBank/DDBJ whole genome shotgun (WGS) entry which is preliminary data.</text>
</comment>
<dbReference type="InterPro" id="IPR013785">
    <property type="entry name" value="Aldolase_TIM"/>
</dbReference>
<dbReference type="Gene3D" id="3.20.20.70">
    <property type="entry name" value="Aldolase class I"/>
    <property type="match status" value="1"/>
</dbReference>
<comment type="cofactor">
    <cofactor evidence="1">
        <name>FMN</name>
        <dbReference type="ChEBI" id="CHEBI:58210"/>
    </cofactor>
</comment>
<dbReference type="EMBL" id="JBEPSH010000001">
    <property type="protein sequence ID" value="MET4575371.1"/>
    <property type="molecule type" value="Genomic_DNA"/>
</dbReference>
<feature type="domain" description="NADH:flavin oxidoreductase/NADH oxidase N-terminal" evidence="7">
    <location>
        <begin position="5"/>
        <end position="339"/>
    </location>
</feature>
<name>A0ABV2Q2X7_9BURK</name>
<evidence type="ECO:0000313" key="8">
    <source>
        <dbReference type="EMBL" id="MET4575371.1"/>
    </source>
</evidence>
<proteinExistence type="predicted"/>
<keyword evidence="2" id="KW-0285">Flavoprotein</keyword>
<keyword evidence="4" id="KW-0521">NADP</keyword>
<keyword evidence="9" id="KW-1185">Reference proteome</keyword>
<evidence type="ECO:0000256" key="6">
    <source>
        <dbReference type="SAM" id="MobiDB-lite"/>
    </source>
</evidence>